<proteinExistence type="predicted"/>
<dbReference type="SUPFAM" id="SSF49879">
    <property type="entry name" value="SMAD/FHA domain"/>
    <property type="match status" value="1"/>
</dbReference>
<keyword evidence="1" id="KW-0597">Phosphoprotein</keyword>
<evidence type="ECO:0000313" key="3">
    <source>
        <dbReference type="EMBL" id="EKT81697.1"/>
    </source>
</evidence>
<dbReference type="Proteomes" id="UP000005951">
    <property type="component" value="Unassembled WGS sequence"/>
</dbReference>
<dbReference type="Gene3D" id="2.60.200.20">
    <property type="match status" value="1"/>
</dbReference>
<dbReference type="Pfam" id="PF00498">
    <property type="entry name" value="FHA"/>
    <property type="match status" value="1"/>
</dbReference>
<comment type="caution">
    <text evidence="3">The sequence shown here is derived from an EMBL/GenBank/DDBJ whole genome shotgun (WGS) entry which is preliminary data.</text>
</comment>
<reference evidence="3 4" key="1">
    <citation type="journal article" date="2013" name="Genome Announc.">
        <title>Draft Genome Sequence of Rhodococcus opacus Strain M213 Shows a Diverse Catabolic Potential.</title>
        <authorList>
            <person name="Pathak A."/>
            <person name="Green S.J."/>
            <person name="Ogram A."/>
            <person name="Chauhan A."/>
        </authorList>
    </citation>
    <scope>NUCLEOTIDE SEQUENCE [LARGE SCALE GENOMIC DNA]</scope>
    <source>
        <strain evidence="3 4">M213</strain>
    </source>
</reference>
<evidence type="ECO:0000259" key="2">
    <source>
        <dbReference type="PROSITE" id="PS50006"/>
    </source>
</evidence>
<feature type="domain" description="FHA" evidence="2">
    <location>
        <begin position="57"/>
        <end position="106"/>
    </location>
</feature>
<name>K8XU57_RHOOP</name>
<gene>
    <name evidence="3" type="ORF">WSS_A16044</name>
</gene>
<dbReference type="InterPro" id="IPR000253">
    <property type="entry name" value="FHA_dom"/>
</dbReference>
<evidence type="ECO:0000256" key="1">
    <source>
        <dbReference type="ARBA" id="ARBA00022553"/>
    </source>
</evidence>
<sequence>MGVFWEMLTEVTMMKLTDDLPRTCLPDDRGGGAPQLVVTRGPGPAKGASLAVDRDITVLGSHPRSEIVLGHGTVSRRHAEIRRDDATFTLCDAGSLNGTYLNRQPVDCAGLVDGDEVQIGVFRMLFRLPAASSMCRPTVTATPKIAGTPSAGP</sequence>
<dbReference type="SMART" id="SM00240">
    <property type="entry name" value="FHA"/>
    <property type="match status" value="1"/>
</dbReference>
<dbReference type="EMBL" id="AJYC02000050">
    <property type="protein sequence ID" value="EKT81697.1"/>
    <property type="molecule type" value="Genomic_DNA"/>
</dbReference>
<organism evidence="3 4">
    <name type="scientific">Rhodococcus opacus M213</name>
    <dbReference type="NCBI Taxonomy" id="1129896"/>
    <lineage>
        <taxon>Bacteria</taxon>
        <taxon>Bacillati</taxon>
        <taxon>Actinomycetota</taxon>
        <taxon>Actinomycetes</taxon>
        <taxon>Mycobacteriales</taxon>
        <taxon>Nocardiaceae</taxon>
        <taxon>Rhodococcus</taxon>
    </lineage>
</organism>
<dbReference type="PROSITE" id="PS50006">
    <property type="entry name" value="FHA_DOMAIN"/>
    <property type="match status" value="1"/>
</dbReference>
<evidence type="ECO:0000313" key="4">
    <source>
        <dbReference type="Proteomes" id="UP000005951"/>
    </source>
</evidence>
<dbReference type="AlphaFoldDB" id="K8XU57"/>
<accession>K8XU57</accession>
<dbReference type="InterPro" id="IPR008984">
    <property type="entry name" value="SMAD_FHA_dom_sf"/>
</dbReference>
<protein>
    <submittedName>
        <fullName evidence="3">Forkhead domain-containing protein</fullName>
    </submittedName>
</protein>